<dbReference type="CDD" id="cd00501">
    <property type="entry name" value="Peptidase_C15"/>
    <property type="match status" value="1"/>
</dbReference>
<dbReference type="EC" id="3.4.19.3" evidence="5 10"/>
<evidence type="ECO:0000256" key="6">
    <source>
        <dbReference type="ARBA" id="ARBA00022490"/>
    </source>
</evidence>
<evidence type="ECO:0000256" key="3">
    <source>
        <dbReference type="ARBA" id="ARBA00004496"/>
    </source>
</evidence>
<reference evidence="12 13" key="1">
    <citation type="journal article" date="2014" name="PLoS Genet.">
        <title>Phylogenetically driven sequencing of extremely halophilic archaea reveals strategies for static and dynamic osmo-response.</title>
        <authorList>
            <person name="Becker E.A."/>
            <person name="Seitzer P.M."/>
            <person name="Tritt A."/>
            <person name="Larsen D."/>
            <person name="Krusor M."/>
            <person name="Yao A.I."/>
            <person name="Wu D."/>
            <person name="Madern D."/>
            <person name="Eisen J.A."/>
            <person name="Darling A.E."/>
            <person name="Facciotti M.T."/>
        </authorList>
    </citation>
    <scope>NUCLEOTIDE SEQUENCE [LARGE SCALE GENOMIC DNA]</scope>
    <source>
        <strain evidence="12 13">JCM 10989</strain>
    </source>
</reference>
<dbReference type="InterPro" id="IPR016125">
    <property type="entry name" value="Peptidase_C15-like"/>
</dbReference>
<dbReference type="GO" id="GO:0006508">
    <property type="term" value="P:proteolysis"/>
    <property type="evidence" value="ECO:0007669"/>
    <property type="project" value="UniProtKB-KW"/>
</dbReference>
<evidence type="ECO:0000313" key="13">
    <source>
        <dbReference type="Proteomes" id="UP000011519"/>
    </source>
</evidence>
<comment type="caution">
    <text evidence="12">The sequence shown here is derived from an EMBL/GenBank/DDBJ whole genome shotgun (WGS) entry which is preliminary data.</text>
</comment>
<keyword evidence="6" id="KW-0963">Cytoplasm</keyword>
<dbReference type="PATRIC" id="fig|1227493.4.peg.1229"/>
<protein>
    <recommendedName>
        <fullName evidence="5 10">Pyroglutamyl-peptidase I</fullName>
        <ecNumber evidence="5 10">3.4.19.3</ecNumber>
    </recommendedName>
</protein>
<dbReference type="PANTHER" id="PTHR23402">
    <property type="entry name" value="PROTEASE FAMILY C15 PYROGLUTAMYL-PEPTIDASE I-RELATED"/>
    <property type="match status" value="1"/>
</dbReference>
<evidence type="ECO:0000256" key="9">
    <source>
        <dbReference type="ARBA" id="ARBA00022807"/>
    </source>
</evidence>
<dbReference type="InterPro" id="IPR000816">
    <property type="entry name" value="Peptidase_C15"/>
</dbReference>
<comment type="subcellular location">
    <subcellularLocation>
        <location evidence="3">Cytoplasm</location>
    </subcellularLocation>
</comment>
<dbReference type="NCBIfam" id="NF009676">
    <property type="entry name" value="PRK13197.1"/>
    <property type="match status" value="1"/>
</dbReference>
<dbReference type="NCBIfam" id="TIGR00504">
    <property type="entry name" value="pyro_pdase"/>
    <property type="match status" value="1"/>
</dbReference>
<dbReference type="SUPFAM" id="SSF53182">
    <property type="entry name" value="Pyrrolidone carboxyl peptidase (pyroglutamate aminopeptidase)"/>
    <property type="match status" value="1"/>
</dbReference>
<accession>M0A2S8</accession>
<evidence type="ECO:0000256" key="1">
    <source>
        <dbReference type="ARBA" id="ARBA00001770"/>
    </source>
</evidence>
<dbReference type="Gene3D" id="3.40.630.20">
    <property type="entry name" value="Peptidase C15, pyroglutamyl peptidase I-like"/>
    <property type="match status" value="1"/>
</dbReference>
<dbReference type="GO" id="GO:0005829">
    <property type="term" value="C:cytosol"/>
    <property type="evidence" value="ECO:0007669"/>
    <property type="project" value="InterPro"/>
</dbReference>
<keyword evidence="9" id="KW-0788">Thiol protease</keyword>
<dbReference type="AlphaFoldDB" id="M0A2S8"/>
<evidence type="ECO:0000256" key="10">
    <source>
        <dbReference type="PROSITE-ProRule" id="PRU10076"/>
    </source>
</evidence>
<dbReference type="PRINTS" id="PR00706">
    <property type="entry name" value="PYROGLUPTASE"/>
</dbReference>
<evidence type="ECO:0000313" key="12">
    <source>
        <dbReference type="EMBL" id="ELY92914.1"/>
    </source>
</evidence>
<organism evidence="12 13">
    <name type="scientific">Natrialba hulunbeirensis JCM 10989</name>
    <dbReference type="NCBI Taxonomy" id="1227493"/>
    <lineage>
        <taxon>Archaea</taxon>
        <taxon>Methanobacteriati</taxon>
        <taxon>Methanobacteriota</taxon>
        <taxon>Stenosarchaea group</taxon>
        <taxon>Halobacteria</taxon>
        <taxon>Halobacteriales</taxon>
        <taxon>Natrialbaceae</taxon>
        <taxon>Natrialba</taxon>
    </lineage>
</organism>
<dbReference type="OrthoDB" id="39672at2157"/>
<evidence type="ECO:0000256" key="8">
    <source>
        <dbReference type="ARBA" id="ARBA00022801"/>
    </source>
</evidence>
<proteinExistence type="inferred from homology"/>
<name>M0A2S8_9EURY</name>
<evidence type="ECO:0000256" key="4">
    <source>
        <dbReference type="ARBA" id="ARBA00006641"/>
    </source>
</evidence>
<dbReference type="InterPro" id="IPR036440">
    <property type="entry name" value="Peptidase_C15-like_sf"/>
</dbReference>
<dbReference type="PROSITE" id="PS01333">
    <property type="entry name" value="PYRASE_GLU"/>
    <property type="match status" value="1"/>
</dbReference>
<evidence type="ECO:0000256" key="2">
    <source>
        <dbReference type="ARBA" id="ARBA00002280"/>
    </source>
</evidence>
<dbReference type="InterPro" id="IPR029762">
    <property type="entry name" value="PGP-I_bact-type"/>
</dbReference>
<feature type="region of interest" description="Disordered" evidence="11">
    <location>
        <begin position="1"/>
        <end position="21"/>
    </location>
</feature>
<keyword evidence="7" id="KW-0645">Protease</keyword>
<evidence type="ECO:0000256" key="5">
    <source>
        <dbReference type="ARBA" id="ARBA00012915"/>
    </source>
</evidence>
<dbReference type="STRING" id="1227493.C483_06260"/>
<dbReference type="PIRSF" id="PIRSF015592">
    <property type="entry name" value="Prld-crbxl_pptds"/>
    <property type="match status" value="1"/>
</dbReference>
<dbReference type="RefSeq" id="WP_006652488.1">
    <property type="nucleotide sequence ID" value="NZ_AOIM01000015.1"/>
</dbReference>
<dbReference type="GO" id="GO:0016920">
    <property type="term" value="F:pyroglutamyl-peptidase activity"/>
    <property type="evidence" value="ECO:0007669"/>
    <property type="project" value="UniProtKB-EC"/>
</dbReference>
<keyword evidence="13" id="KW-1185">Reference proteome</keyword>
<dbReference type="Proteomes" id="UP000011519">
    <property type="component" value="Unassembled WGS sequence"/>
</dbReference>
<comment type="similarity">
    <text evidence="4">Belongs to the peptidase C15 family.</text>
</comment>
<dbReference type="EMBL" id="AOIM01000015">
    <property type="protein sequence ID" value="ELY92914.1"/>
    <property type="molecule type" value="Genomic_DNA"/>
</dbReference>
<evidence type="ECO:0000256" key="11">
    <source>
        <dbReference type="SAM" id="MobiDB-lite"/>
    </source>
</evidence>
<gene>
    <name evidence="12" type="ORF">C483_06260</name>
</gene>
<keyword evidence="8" id="KW-0378">Hydrolase</keyword>
<evidence type="ECO:0000256" key="7">
    <source>
        <dbReference type="ARBA" id="ARBA00022670"/>
    </source>
</evidence>
<comment type="function">
    <text evidence="2">Removes 5-oxoproline from various penultimate amino acid residues except L-proline.</text>
</comment>
<dbReference type="Pfam" id="PF01470">
    <property type="entry name" value="Peptidase_C15"/>
    <property type="match status" value="1"/>
</dbReference>
<dbReference type="PANTHER" id="PTHR23402:SF1">
    <property type="entry name" value="PYROGLUTAMYL-PEPTIDASE I"/>
    <property type="match status" value="1"/>
</dbReference>
<dbReference type="MEROPS" id="C15.001"/>
<dbReference type="InterPro" id="IPR033693">
    <property type="entry name" value="PGPEP1_Glu_AS"/>
</dbReference>
<feature type="active site" evidence="10">
    <location>
        <position position="99"/>
    </location>
</feature>
<sequence>METSTSTETRSDTDATDDTAPTVLLTGYEPFGDFETNPARQLAARLDGTALGTHTVVGRELPVVFDQAADVLESAIDEHDPDIICALGLAGGRNTLSLERVGINLRDTGASGIPDNDDRQPVDECVVANGPDAYFTTLPVREMKEAMQDAGVPTTLSTDAGTHCCNNLLYAARHLVETGVVDDCDVGFVHVPFSHVQAAARDEGEPSMALETMQEGLLVGLESACSR</sequence>
<comment type="catalytic activity">
    <reaction evidence="1 10">
        <text>Release of an N-terminal pyroglutamyl group from a polypeptide, the second amino acid generally not being Pro.</text>
        <dbReference type="EC" id="3.4.19.3"/>
    </reaction>
</comment>